<dbReference type="Proteomes" id="UP001225646">
    <property type="component" value="Unassembled WGS sequence"/>
</dbReference>
<dbReference type="RefSeq" id="WP_419151570.1">
    <property type="nucleotide sequence ID" value="NZ_JAUSTR010000002.1"/>
</dbReference>
<organism evidence="1 2">
    <name type="scientific">Aeribacillus alveayuensis</name>
    <dbReference type="NCBI Taxonomy" id="279215"/>
    <lineage>
        <taxon>Bacteria</taxon>
        <taxon>Bacillati</taxon>
        <taxon>Bacillota</taxon>
        <taxon>Bacilli</taxon>
        <taxon>Bacillales</taxon>
        <taxon>Bacillaceae</taxon>
        <taxon>Aeribacillus</taxon>
    </lineage>
</organism>
<reference evidence="1 2" key="1">
    <citation type="submission" date="2023-07" db="EMBL/GenBank/DDBJ databases">
        <title>Genomic Encyclopedia of Type Strains, Phase IV (KMG-IV): sequencing the most valuable type-strain genomes for metagenomic binning, comparative biology and taxonomic classification.</title>
        <authorList>
            <person name="Goeker M."/>
        </authorList>
    </citation>
    <scope>NUCLEOTIDE SEQUENCE [LARGE SCALE GENOMIC DNA]</scope>
    <source>
        <strain evidence="1 2">DSM 19092</strain>
    </source>
</reference>
<evidence type="ECO:0000313" key="2">
    <source>
        <dbReference type="Proteomes" id="UP001225646"/>
    </source>
</evidence>
<name>A0ABT9VMQ4_9BACI</name>
<dbReference type="EMBL" id="JAUSTR010000002">
    <property type="protein sequence ID" value="MDQ0162015.1"/>
    <property type="molecule type" value="Genomic_DNA"/>
</dbReference>
<protein>
    <submittedName>
        <fullName evidence="1">Uncharacterized protein</fullName>
    </submittedName>
</protein>
<evidence type="ECO:0000313" key="1">
    <source>
        <dbReference type="EMBL" id="MDQ0162015.1"/>
    </source>
</evidence>
<accession>A0ABT9VMQ4</accession>
<comment type="caution">
    <text evidence="1">The sequence shown here is derived from an EMBL/GenBank/DDBJ whole genome shotgun (WGS) entry which is preliminary data.</text>
</comment>
<sequence length="177" mass="20431">MPIIKEKEEFPFFKLGGGIYDVIVMTQACDLVNDKVEDVTLCALMPLSEVIEGLMLKDLNDEVKKNFNYNSLTGSQRKKKNSIIQKLKSGSYLDFHVINEFNDPQKPLLKMDYMVVLLRQTYTLPKKALGKILIQKREERIRLLPPYREHVAQSFARNFFRIGLPIDLNINPESGII</sequence>
<gene>
    <name evidence="1" type="ORF">J2S06_001089</name>
</gene>
<proteinExistence type="predicted"/>
<keyword evidence="2" id="KW-1185">Reference proteome</keyword>